<dbReference type="CDD" id="cd14265">
    <property type="entry name" value="UDPK_IM_like"/>
    <property type="match status" value="1"/>
</dbReference>
<feature type="binding site" evidence="16">
    <location>
        <position position="3"/>
    </location>
    <ligand>
        <name>substrate</name>
    </ligand>
</feature>
<feature type="transmembrane region" description="Helical" evidence="19">
    <location>
        <begin position="25"/>
        <end position="42"/>
    </location>
</feature>
<evidence type="ECO:0000313" key="20">
    <source>
        <dbReference type="EMBL" id="SEO55169.1"/>
    </source>
</evidence>
<keyword evidence="12 19" id="KW-0472">Membrane</keyword>
<evidence type="ECO:0000256" key="13">
    <source>
        <dbReference type="ARBA" id="ARBA00023209"/>
    </source>
</evidence>
<feature type="active site" description="Proton acceptor" evidence="15">
    <location>
        <position position="63"/>
    </location>
</feature>
<keyword evidence="5" id="KW-0808">Transferase</keyword>
<comment type="subcellular location">
    <subcellularLocation>
        <location evidence="1">Cell membrane</location>
        <topology evidence="1">Multi-pass membrane protein</topology>
    </subcellularLocation>
</comment>
<feature type="transmembrane region" description="Helical" evidence="19">
    <location>
        <begin position="49"/>
        <end position="69"/>
    </location>
</feature>
<gene>
    <name evidence="20" type="ORF">SAMN05192574_10957</name>
</gene>
<evidence type="ECO:0000256" key="6">
    <source>
        <dbReference type="ARBA" id="ARBA00022692"/>
    </source>
</evidence>
<feature type="binding site" evidence="17">
    <location>
        <begin position="88"/>
        <end position="89"/>
    </location>
    <ligand>
        <name>ATP</name>
        <dbReference type="ChEBI" id="CHEBI:30616"/>
    </ligand>
</feature>
<keyword evidence="11" id="KW-0443">Lipid metabolism</keyword>
<dbReference type="GO" id="GO:0005524">
    <property type="term" value="F:ATP binding"/>
    <property type="evidence" value="ECO:0007669"/>
    <property type="project" value="UniProtKB-KW"/>
</dbReference>
<proteinExistence type="inferred from homology"/>
<dbReference type="PANTHER" id="PTHR34299:SF1">
    <property type="entry name" value="DIACYLGLYCEROL KINASE"/>
    <property type="match status" value="1"/>
</dbReference>
<sequence length="123" mass="13423">MKRLIRSFGFAFKGLGYAAHTQPNFRFHLVAGTIAVILGFLFRISTAEWLWLMVSIAIVLIAELFNTSLETLTDLVSPTYNEKAGHVKDVAAGAVVVAALFALITGVIIFLPKIILLITKYAA</sequence>
<evidence type="ECO:0000256" key="15">
    <source>
        <dbReference type="PIRSR" id="PIRSR600829-1"/>
    </source>
</evidence>
<dbReference type="Gene3D" id="1.10.287.3610">
    <property type="match status" value="1"/>
</dbReference>
<comment type="similarity">
    <text evidence="2">Belongs to the bacterial diacylglycerol kinase family.</text>
</comment>
<evidence type="ECO:0000256" key="1">
    <source>
        <dbReference type="ARBA" id="ARBA00004651"/>
    </source>
</evidence>
<dbReference type="InterPro" id="IPR000829">
    <property type="entry name" value="DAGK"/>
</dbReference>
<dbReference type="STRING" id="551995.SAMN05192574_10957"/>
<feature type="transmembrane region" description="Helical" evidence="19">
    <location>
        <begin position="89"/>
        <end position="111"/>
    </location>
</feature>
<keyword evidence="7 17" id="KW-0547">Nucleotide-binding</keyword>
<evidence type="ECO:0000256" key="18">
    <source>
        <dbReference type="PIRSR" id="PIRSR600829-4"/>
    </source>
</evidence>
<keyword evidence="14" id="KW-1208">Phospholipid metabolism</keyword>
<evidence type="ECO:0000256" key="16">
    <source>
        <dbReference type="PIRSR" id="PIRSR600829-2"/>
    </source>
</evidence>
<keyword evidence="8 20" id="KW-0418">Kinase</keyword>
<dbReference type="RefSeq" id="WP_091216390.1">
    <property type="nucleotide sequence ID" value="NZ_FOCL01000009.1"/>
</dbReference>
<dbReference type="OrthoDB" id="1493837at2"/>
<dbReference type="GO" id="GO:0016301">
    <property type="term" value="F:kinase activity"/>
    <property type="evidence" value="ECO:0007669"/>
    <property type="project" value="UniProtKB-KW"/>
</dbReference>
<feature type="binding site" evidence="18">
    <location>
        <position position="70"/>
    </location>
    <ligand>
        <name>a divalent metal cation</name>
        <dbReference type="ChEBI" id="CHEBI:60240"/>
    </ligand>
</feature>
<evidence type="ECO:0000256" key="5">
    <source>
        <dbReference type="ARBA" id="ARBA00022679"/>
    </source>
</evidence>
<keyword evidence="10 19" id="KW-1133">Transmembrane helix</keyword>
<evidence type="ECO:0000256" key="4">
    <source>
        <dbReference type="ARBA" id="ARBA00022516"/>
    </source>
</evidence>
<dbReference type="InterPro" id="IPR033717">
    <property type="entry name" value="UDPK"/>
</dbReference>
<evidence type="ECO:0000256" key="17">
    <source>
        <dbReference type="PIRSR" id="PIRSR600829-3"/>
    </source>
</evidence>
<evidence type="ECO:0000256" key="10">
    <source>
        <dbReference type="ARBA" id="ARBA00022989"/>
    </source>
</evidence>
<dbReference type="GO" id="GO:0005886">
    <property type="term" value="C:plasma membrane"/>
    <property type="evidence" value="ECO:0007669"/>
    <property type="project" value="UniProtKB-SubCell"/>
</dbReference>
<keyword evidence="6 19" id="KW-0812">Transmembrane</keyword>
<dbReference type="EMBL" id="FOCL01000009">
    <property type="protein sequence ID" value="SEO55169.1"/>
    <property type="molecule type" value="Genomic_DNA"/>
</dbReference>
<organism evidence="20 21">
    <name type="scientific">Mucilaginibacter gossypiicola</name>
    <dbReference type="NCBI Taxonomy" id="551995"/>
    <lineage>
        <taxon>Bacteria</taxon>
        <taxon>Pseudomonadati</taxon>
        <taxon>Bacteroidota</taxon>
        <taxon>Sphingobacteriia</taxon>
        <taxon>Sphingobacteriales</taxon>
        <taxon>Sphingobacteriaceae</taxon>
        <taxon>Mucilaginibacter</taxon>
    </lineage>
</organism>
<dbReference type="Pfam" id="PF01219">
    <property type="entry name" value="DAGK_prokar"/>
    <property type="match status" value="1"/>
</dbReference>
<evidence type="ECO:0000256" key="9">
    <source>
        <dbReference type="ARBA" id="ARBA00022840"/>
    </source>
</evidence>
<dbReference type="GO" id="GO:0008654">
    <property type="term" value="P:phospholipid biosynthetic process"/>
    <property type="evidence" value="ECO:0007669"/>
    <property type="project" value="UniProtKB-KW"/>
</dbReference>
<name>A0A1H8QLQ5_9SPHI</name>
<dbReference type="AlphaFoldDB" id="A0A1H8QLQ5"/>
<feature type="binding site" evidence="16">
    <location>
        <position position="63"/>
    </location>
    <ligand>
        <name>substrate</name>
    </ligand>
</feature>
<protein>
    <submittedName>
        <fullName evidence="20">Diacylglycerol kinase (ATP)</fullName>
    </submittedName>
</protein>
<evidence type="ECO:0000313" key="21">
    <source>
        <dbReference type="Proteomes" id="UP000198942"/>
    </source>
</evidence>
<keyword evidence="9 17" id="KW-0067">ATP-binding</keyword>
<keyword evidence="21" id="KW-1185">Reference proteome</keyword>
<evidence type="ECO:0000256" key="19">
    <source>
        <dbReference type="SAM" id="Phobius"/>
    </source>
</evidence>
<reference evidence="21" key="1">
    <citation type="submission" date="2016-10" db="EMBL/GenBank/DDBJ databases">
        <authorList>
            <person name="Varghese N."/>
            <person name="Submissions S."/>
        </authorList>
    </citation>
    <scope>NUCLEOTIDE SEQUENCE [LARGE SCALE GENOMIC DNA]</scope>
    <source>
        <strain evidence="21">Gh-48</strain>
    </source>
</reference>
<dbReference type="InterPro" id="IPR036945">
    <property type="entry name" value="DAGK_sf"/>
</dbReference>
<evidence type="ECO:0000256" key="14">
    <source>
        <dbReference type="ARBA" id="ARBA00023264"/>
    </source>
</evidence>
<dbReference type="PANTHER" id="PTHR34299">
    <property type="entry name" value="DIACYLGLYCEROL KINASE"/>
    <property type="match status" value="1"/>
</dbReference>
<evidence type="ECO:0000256" key="3">
    <source>
        <dbReference type="ARBA" id="ARBA00022475"/>
    </source>
</evidence>
<keyword evidence="4" id="KW-0444">Lipid biosynthesis</keyword>
<comment type="cofactor">
    <cofactor evidence="18">
        <name>Mg(2+)</name>
        <dbReference type="ChEBI" id="CHEBI:18420"/>
    </cofactor>
    <text evidence="18">Mn(2+), Zn(2+), Cd(2+) and Co(2+) support activity to lesser extents.</text>
</comment>
<evidence type="ECO:0000256" key="11">
    <source>
        <dbReference type="ARBA" id="ARBA00023098"/>
    </source>
</evidence>
<evidence type="ECO:0000256" key="8">
    <source>
        <dbReference type="ARBA" id="ARBA00022777"/>
    </source>
</evidence>
<feature type="binding site" evidence="17">
    <location>
        <position position="70"/>
    </location>
    <ligand>
        <name>ATP</name>
        <dbReference type="ChEBI" id="CHEBI:30616"/>
    </ligand>
</feature>
<evidence type="ECO:0000256" key="2">
    <source>
        <dbReference type="ARBA" id="ARBA00005967"/>
    </source>
</evidence>
<keyword evidence="18" id="KW-0460">Magnesium</keyword>
<keyword evidence="3" id="KW-1003">Cell membrane</keyword>
<accession>A0A1H8QLQ5</accession>
<feature type="binding site" evidence="17">
    <location>
        <position position="3"/>
    </location>
    <ligand>
        <name>ATP</name>
        <dbReference type="ChEBI" id="CHEBI:30616"/>
    </ligand>
</feature>
<evidence type="ECO:0000256" key="12">
    <source>
        <dbReference type="ARBA" id="ARBA00023136"/>
    </source>
</evidence>
<dbReference type="GO" id="GO:0046872">
    <property type="term" value="F:metal ion binding"/>
    <property type="evidence" value="ECO:0007669"/>
    <property type="project" value="UniProtKB-KW"/>
</dbReference>
<dbReference type="Proteomes" id="UP000198942">
    <property type="component" value="Unassembled WGS sequence"/>
</dbReference>
<keyword evidence="18" id="KW-0479">Metal-binding</keyword>
<keyword evidence="13" id="KW-0594">Phospholipid biosynthesis</keyword>
<evidence type="ECO:0000256" key="7">
    <source>
        <dbReference type="ARBA" id="ARBA00022741"/>
    </source>
</evidence>